<dbReference type="EMBL" id="JBEAFC010000004">
    <property type="protein sequence ID" value="KAL1559626.1"/>
    <property type="molecule type" value="Genomic_DNA"/>
</dbReference>
<accession>A0ABD1HT59</accession>
<name>A0ABD1HT59_SALDI</name>
<evidence type="ECO:0000313" key="2">
    <source>
        <dbReference type="Proteomes" id="UP001567538"/>
    </source>
</evidence>
<evidence type="ECO:0000313" key="1">
    <source>
        <dbReference type="EMBL" id="KAL1559626.1"/>
    </source>
</evidence>
<dbReference type="Proteomes" id="UP001567538">
    <property type="component" value="Unassembled WGS sequence"/>
</dbReference>
<protein>
    <submittedName>
        <fullName evidence="1">Uncharacterized protein</fullName>
    </submittedName>
</protein>
<sequence length="117" mass="12630">MMVGWTSHTGQGNSFNLQNALGILYGFCRAKWQHSLFRLVIYAFSEVVEDYHPSMMEANFVRSLPASPTQIAQFRCGHRGSVEPAAAGLASPTMQSNSHTFGVSVAVLVASVGLPTV</sequence>
<proteinExistence type="predicted"/>
<keyword evidence="2" id="KW-1185">Reference proteome</keyword>
<organism evidence="1 2">
    <name type="scientific">Salvia divinorum</name>
    <name type="common">Maria pastora</name>
    <name type="synonym">Diviner's sage</name>
    <dbReference type="NCBI Taxonomy" id="28513"/>
    <lineage>
        <taxon>Eukaryota</taxon>
        <taxon>Viridiplantae</taxon>
        <taxon>Streptophyta</taxon>
        <taxon>Embryophyta</taxon>
        <taxon>Tracheophyta</taxon>
        <taxon>Spermatophyta</taxon>
        <taxon>Magnoliopsida</taxon>
        <taxon>eudicotyledons</taxon>
        <taxon>Gunneridae</taxon>
        <taxon>Pentapetalae</taxon>
        <taxon>asterids</taxon>
        <taxon>lamiids</taxon>
        <taxon>Lamiales</taxon>
        <taxon>Lamiaceae</taxon>
        <taxon>Nepetoideae</taxon>
        <taxon>Mentheae</taxon>
        <taxon>Salviinae</taxon>
        <taxon>Salvia</taxon>
        <taxon>Salvia subgen. Calosphace</taxon>
    </lineage>
</organism>
<comment type="caution">
    <text evidence="1">The sequence shown here is derived from an EMBL/GenBank/DDBJ whole genome shotgun (WGS) entry which is preliminary data.</text>
</comment>
<dbReference type="AlphaFoldDB" id="A0ABD1HT59"/>
<gene>
    <name evidence="1" type="ORF">AAHA92_09948</name>
</gene>
<reference evidence="1 2" key="1">
    <citation type="submission" date="2024-06" db="EMBL/GenBank/DDBJ databases">
        <title>A chromosome level genome sequence of Diviner's sage (Salvia divinorum).</title>
        <authorList>
            <person name="Ford S.A."/>
            <person name="Ro D.-K."/>
            <person name="Ness R.W."/>
            <person name="Phillips M.A."/>
        </authorList>
    </citation>
    <scope>NUCLEOTIDE SEQUENCE [LARGE SCALE GENOMIC DNA]</scope>
    <source>
        <strain evidence="1">SAF-2024a</strain>
        <tissue evidence="1">Leaf</tissue>
    </source>
</reference>